<dbReference type="PANTHER" id="PTHR45947">
    <property type="entry name" value="SULFOQUINOVOSYL TRANSFERASE SQD2"/>
    <property type="match status" value="1"/>
</dbReference>
<dbReference type="Pfam" id="PF00534">
    <property type="entry name" value="Glycos_transf_1"/>
    <property type="match status" value="1"/>
</dbReference>
<dbReference type="Pfam" id="PF13439">
    <property type="entry name" value="Glyco_transf_4"/>
    <property type="match status" value="1"/>
</dbReference>
<gene>
    <name evidence="3" type="ORF">HYG87_03370</name>
</gene>
<sequence>MKVCMVGHFPPHVGGIASYVYLLSNALLERGDEVYVLTYPHEKIDETNLYVEYAPTPPIPGLRGFIFTITATWKLIRMVQKNDIDLIHAHYLLPPGLVAVLGGILTGKKICITLHGSDVFLLSSRKFLKPLLRLILKKADEVFVVSKSLEDKILKMNIPGVDKKLKVTWNGVDVEKFNPGNVSDFKKEIGIAEDKPLVLFLGNLVRQKGVQYLLRAKNFMEQSAFLAIVGDGPLLQDLKGMVEYENIKDVHFTGARYDIDKIIPAAELVVLPSLSESFGIALLEAMASGKPVVATSVGGIPELVTEDVGVLVEPRNPIALAEAIDLILENKDLREKMGKKARKKALKYANVKIPY</sequence>
<evidence type="ECO:0000313" key="4">
    <source>
        <dbReference type="Proteomes" id="UP000681041"/>
    </source>
</evidence>
<dbReference type="AlphaFoldDB" id="A0A8T8K4N8"/>
<dbReference type="InterPro" id="IPR028098">
    <property type="entry name" value="Glyco_trans_4-like_N"/>
</dbReference>
<dbReference type="GO" id="GO:0016757">
    <property type="term" value="F:glycosyltransferase activity"/>
    <property type="evidence" value="ECO:0007669"/>
    <property type="project" value="InterPro"/>
</dbReference>
<reference evidence="3" key="1">
    <citation type="submission" date="2020-07" db="EMBL/GenBank/DDBJ databases">
        <title>Methanobacterium. sp. MethCan genome.</title>
        <authorList>
            <person name="Postec A."/>
            <person name="Quemeneur M."/>
        </authorList>
    </citation>
    <scope>NUCLEOTIDE SEQUENCE</scope>
    <source>
        <strain evidence="3">MethCAN</strain>
    </source>
</reference>
<dbReference type="Gene3D" id="3.40.50.2000">
    <property type="entry name" value="Glycogen Phosphorylase B"/>
    <property type="match status" value="2"/>
</dbReference>
<accession>A0A8T8K4N8</accession>
<dbReference type="EMBL" id="CP058560">
    <property type="protein sequence ID" value="QUH22879.1"/>
    <property type="molecule type" value="Genomic_DNA"/>
</dbReference>
<dbReference type="KEGG" id="meme:HYG87_03370"/>
<dbReference type="Proteomes" id="UP000681041">
    <property type="component" value="Chromosome"/>
</dbReference>
<proteinExistence type="predicted"/>
<dbReference type="RefSeq" id="WP_211533824.1">
    <property type="nucleotide sequence ID" value="NZ_CP058560.1"/>
</dbReference>
<evidence type="ECO:0000313" key="3">
    <source>
        <dbReference type="EMBL" id="QUH22879.1"/>
    </source>
</evidence>
<dbReference type="GeneID" id="64819773"/>
<dbReference type="SUPFAM" id="SSF53756">
    <property type="entry name" value="UDP-Glycosyltransferase/glycogen phosphorylase"/>
    <property type="match status" value="1"/>
</dbReference>
<dbReference type="InterPro" id="IPR050194">
    <property type="entry name" value="Glycosyltransferase_grp1"/>
</dbReference>
<feature type="domain" description="Glycosyltransferase subfamily 4-like N-terminal" evidence="2">
    <location>
        <begin position="13"/>
        <end position="176"/>
    </location>
</feature>
<protein>
    <submittedName>
        <fullName evidence="3">Glycosyltransferase family 4 protein</fullName>
    </submittedName>
</protein>
<dbReference type="PANTHER" id="PTHR45947:SF3">
    <property type="entry name" value="SULFOQUINOVOSYL TRANSFERASE SQD2"/>
    <property type="match status" value="1"/>
</dbReference>
<dbReference type="InterPro" id="IPR001296">
    <property type="entry name" value="Glyco_trans_1"/>
</dbReference>
<evidence type="ECO:0000259" key="2">
    <source>
        <dbReference type="Pfam" id="PF13439"/>
    </source>
</evidence>
<name>A0A8T8K4N8_9EURY</name>
<evidence type="ECO:0000259" key="1">
    <source>
        <dbReference type="Pfam" id="PF00534"/>
    </source>
</evidence>
<feature type="domain" description="Glycosyl transferase family 1" evidence="1">
    <location>
        <begin position="184"/>
        <end position="343"/>
    </location>
</feature>
<dbReference type="OrthoDB" id="132546at2157"/>
<keyword evidence="4" id="KW-1185">Reference proteome</keyword>
<dbReference type="CDD" id="cd03801">
    <property type="entry name" value="GT4_PimA-like"/>
    <property type="match status" value="1"/>
</dbReference>
<organism evidence="3 4">
    <name type="scientific">Methanobacterium alkalithermotolerans</name>
    <dbReference type="NCBI Taxonomy" id="2731220"/>
    <lineage>
        <taxon>Archaea</taxon>
        <taxon>Methanobacteriati</taxon>
        <taxon>Methanobacteriota</taxon>
        <taxon>Methanomada group</taxon>
        <taxon>Methanobacteria</taxon>
        <taxon>Methanobacteriales</taxon>
        <taxon>Methanobacteriaceae</taxon>
        <taxon>Methanobacterium</taxon>
    </lineage>
</organism>